<protein>
    <submittedName>
        <fullName evidence="9">C6 transcription factor</fullName>
    </submittedName>
</protein>
<keyword evidence="1" id="KW-0479">Metal-binding</keyword>
<comment type="caution">
    <text evidence="9">The sequence shown here is derived from an EMBL/GenBank/DDBJ whole genome shotgun (WGS) entry which is preliminary data.</text>
</comment>
<feature type="transmembrane region" description="Helical" evidence="7">
    <location>
        <begin position="578"/>
        <end position="599"/>
    </location>
</feature>
<dbReference type="PROSITE" id="PS50048">
    <property type="entry name" value="ZN2_CY6_FUNGAL_2"/>
    <property type="match status" value="1"/>
</dbReference>
<keyword evidence="7" id="KW-0812">Transmembrane</keyword>
<dbReference type="EMBL" id="JBBPDW010000020">
    <property type="protein sequence ID" value="KAK7543441.1"/>
    <property type="molecule type" value="Genomic_DNA"/>
</dbReference>
<keyword evidence="2" id="KW-0805">Transcription regulation</keyword>
<keyword evidence="7" id="KW-0472">Membrane</keyword>
<dbReference type="InterPro" id="IPR007219">
    <property type="entry name" value="XnlR_reg_dom"/>
</dbReference>
<evidence type="ECO:0000256" key="4">
    <source>
        <dbReference type="ARBA" id="ARBA00023163"/>
    </source>
</evidence>
<dbReference type="InterPro" id="IPR001138">
    <property type="entry name" value="Zn2Cys6_DnaBD"/>
</dbReference>
<keyword evidence="7" id="KW-1133">Transmembrane helix</keyword>
<sequence length="749" mass="81096">MADASPTSARDDRDAGANKRRRIALACSTCRTRKSKCDGARPRCSACVALDFDCSYVQSSSSANVIVGKEYLSSLEARVSRVEERLGAVESGCSPVRRPHPASFSTVASEVPHYARDSASPVLSQPPAVDEQEGHTDAIGALNFAEEEDFAFLGPSSNIAFSRHLRPALARLSRCAISGEPAGGSLLRSSRPPSPSSDQHGFERVPPQSDELQLIDDFFSNTALIFPFIHERSFRQRYHEMKTDQSKPVQKSWLALFNMVLAIAISVSRTDISAVDRQRESDAFYRRALHLSRGQMMRCSSLETVQLLLLMSQYLQGTQKSLQTFIIHGLAVKGAFQLGLHSKEATLHLTPVEREFRKRTWFGIVIVDRTMSMTFGRPASVPDDYVRLNLPVLERLVDPATAQNVTKDMAVSFYNATITLYNIMYTTIKTCYGGNLGCSDSPVHTLDVVTRIYGLEKQLHEWKASLPPGLSLRTSAETPSPNDAETVLNRARTILALRFLNLRILVNRPIVVDLLDAVGRPDDGTQPQHSLVRQVGTNNLATCISSAIEIIAIVSNTVRLSSSNNNASSGQHKRLLGAWWFTLYYTFNAALVLCAALVVRLDYRDGFAGDNGTPCSPSSSEMRASFDTAIDALALLDRRNKTIDRCAQHLRGLGAALDSFIASRERGAVASTAKGATAAAAAEGSSGMNAVDVTTGALMMGARWGGGGGSGGPVANGNGAGFVGRETGLGGTCDFLADVDSELLSLFFQ</sequence>
<dbReference type="CDD" id="cd00067">
    <property type="entry name" value="GAL4"/>
    <property type="match status" value="1"/>
</dbReference>
<proteinExistence type="predicted"/>
<evidence type="ECO:0000256" key="2">
    <source>
        <dbReference type="ARBA" id="ARBA00023015"/>
    </source>
</evidence>
<evidence type="ECO:0000313" key="9">
    <source>
        <dbReference type="EMBL" id="KAK7543441.1"/>
    </source>
</evidence>
<keyword evidence="10" id="KW-1185">Reference proteome</keyword>
<feature type="region of interest" description="Disordered" evidence="6">
    <location>
        <begin position="183"/>
        <end position="206"/>
    </location>
</feature>
<dbReference type="InterPro" id="IPR051127">
    <property type="entry name" value="Fungal_SecMet_Regulators"/>
</dbReference>
<dbReference type="SUPFAM" id="SSF57701">
    <property type="entry name" value="Zn2/Cys6 DNA-binding domain"/>
    <property type="match status" value="1"/>
</dbReference>
<evidence type="ECO:0000313" key="10">
    <source>
        <dbReference type="Proteomes" id="UP001365128"/>
    </source>
</evidence>
<keyword evidence="5" id="KW-0539">Nucleus</keyword>
<dbReference type="InterPro" id="IPR036864">
    <property type="entry name" value="Zn2-C6_fun-type_DNA-bd_sf"/>
</dbReference>
<evidence type="ECO:0000256" key="6">
    <source>
        <dbReference type="SAM" id="MobiDB-lite"/>
    </source>
</evidence>
<dbReference type="PANTHER" id="PTHR47424:SF3">
    <property type="entry name" value="REGULATORY PROTEIN GAL4"/>
    <property type="match status" value="1"/>
</dbReference>
<evidence type="ECO:0000259" key="8">
    <source>
        <dbReference type="PROSITE" id="PS50048"/>
    </source>
</evidence>
<name>A0ABR1M6U0_9PEZI</name>
<feature type="domain" description="Zn(2)-C6 fungal-type" evidence="8">
    <location>
        <begin position="26"/>
        <end position="56"/>
    </location>
</feature>
<dbReference type="SMART" id="SM00066">
    <property type="entry name" value="GAL4"/>
    <property type="match status" value="1"/>
</dbReference>
<keyword evidence="3" id="KW-0238">DNA-binding</keyword>
<evidence type="ECO:0000256" key="1">
    <source>
        <dbReference type="ARBA" id="ARBA00022723"/>
    </source>
</evidence>
<organism evidence="9 10">
    <name type="scientific">Phyllosticta citricarpa</name>
    <dbReference type="NCBI Taxonomy" id="55181"/>
    <lineage>
        <taxon>Eukaryota</taxon>
        <taxon>Fungi</taxon>
        <taxon>Dikarya</taxon>
        <taxon>Ascomycota</taxon>
        <taxon>Pezizomycotina</taxon>
        <taxon>Dothideomycetes</taxon>
        <taxon>Dothideomycetes incertae sedis</taxon>
        <taxon>Botryosphaeriales</taxon>
        <taxon>Phyllostictaceae</taxon>
        <taxon>Phyllosticta</taxon>
    </lineage>
</organism>
<keyword evidence="4" id="KW-0804">Transcription</keyword>
<dbReference type="PROSITE" id="PS00463">
    <property type="entry name" value="ZN2_CY6_FUNGAL_1"/>
    <property type="match status" value="1"/>
</dbReference>
<accession>A0ABR1M6U0</accession>
<dbReference type="Pfam" id="PF04082">
    <property type="entry name" value="Fungal_trans"/>
    <property type="match status" value="1"/>
</dbReference>
<dbReference type="PANTHER" id="PTHR47424">
    <property type="entry name" value="REGULATORY PROTEIN GAL4"/>
    <property type="match status" value="1"/>
</dbReference>
<gene>
    <name evidence="9" type="ORF">IWX46DRAFT_146400</name>
</gene>
<dbReference type="CDD" id="cd12148">
    <property type="entry name" value="fungal_TF_MHR"/>
    <property type="match status" value="1"/>
</dbReference>
<evidence type="ECO:0000256" key="3">
    <source>
        <dbReference type="ARBA" id="ARBA00023125"/>
    </source>
</evidence>
<reference evidence="9 10" key="1">
    <citation type="submission" date="2024-04" db="EMBL/GenBank/DDBJ databases">
        <title>Phyllosticta paracitricarpa is synonymous to the EU quarantine fungus P. citricarpa based on phylogenomic analyses.</title>
        <authorList>
            <consortium name="Lawrence Berkeley National Laboratory"/>
            <person name="Van Ingen-Buijs V.A."/>
            <person name="Van Westerhoven A.C."/>
            <person name="Haridas S."/>
            <person name="Skiadas P."/>
            <person name="Martin F."/>
            <person name="Groenewald J.Z."/>
            <person name="Crous P.W."/>
            <person name="Seidl M.F."/>
        </authorList>
    </citation>
    <scope>NUCLEOTIDE SEQUENCE [LARGE SCALE GENOMIC DNA]</scope>
    <source>
        <strain evidence="9 10">CBS 122670</strain>
    </source>
</reference>
<dbReference type="Gene3D" id="4.10.240.10">
    <property type="entry name" value="Zn(2)-C6 fungal-type DNA-binding domain"/>
    <property type="match status" value="1"/>
</dbReference>
<dbReference type="SMART" id="SM00906">
    <property type="entry name" value="Fungal_trans"/>
    <property type="match status" value="1"/>
</dbReference>
<dbReference type="Proteomes" id="UP001365128">
    <property type="component" value="Unassembled WGS sequence"/>
</dbReference>
<evidence type="ECO:0000256" key="5">
    <source>
        <dbReference type="ARBA" id="ARBA00023242"/>
    </source>
</evidence>
<evidence type="ECO:0000256" key="7">
    <source>
        <dbReference type="SAM" id="Phobius"/>
    </source>
</evidence>
<dbReference type="Pfam" id="PF00172">
    <property type="entry name" value="Zn_clus"/>
    <property type="match status" value="1"/>
</dbReference>